<dbReference type="Proteomes" id="UP000007800">
    <property type="component" value="Unassembled WGS sequence"/>
</dbReference>
<organism evidence="2">
    <name type="scientific">Perkinsus marinus (strain ATCC 50983 / TXsc)</name>
    <dbReference type="NCBI Taxonomy" id="423536"/>
    <lineage>
        <taxon>Eukaryota</taxon>
        <taxon>Sar</taxon>
        <taxon>Alveolata</taxon>
        <taxon>Perkinsozoa</taxon>
        <taxon>Perkinsea</taxon>
        <taxon>Perkinsida</taxon>
        <taxon>Perkinsidae</taxon>
        <taxon>Perkinsus</taxon>
    </lineage>
</organism>
<dbReference type="AlphaFoldDB" id="C5L2A7"/>
<reference evidence="1 2" key="1">
    <citation type="submission" date="2008-07" db="EMBL/GenBank/DDBJ databases">
        <authorList>
            <person name="El-Sayed N."/>
            <person name="Caler E."/>
            <person name="Inman J."/>
            <person name="Amedeo P."/>
            <person name="Hass B."/>
            <person name="Wortman J."/>
        </authorList>
    </citation>
    <scope>NUCLEOTIDE SEQUENCE [LARGE SCALE GENOMIC DNA]</scope>
    <source>
        <strain evidence="2">ATCC 50983 / TXsc</strain>
    </source>
</reference>
<keyword evidence="2" id="KW-1185">Reference proteome</keyword>
<dbReference type="GeneID" id="9065290"/>
<accession>C5L2A7</accession>
<dbReference type="OrthoDB" id="417271at2759"/>
<name>C5L2A7_PERM5</name>
<evidence type="ECO:0000313" key="1">
    <source>
        <dbReference type="EMBL" id="EER09119.1"/>
    </source>
</evidence>
<gene>
    <name evidence="1" type="ORF">Pmar_PMAR024143</name>
</gene>
<dbReference type="RefSeq" id="XP_002777303.1">
    <property type="nucleotide sequence ID" value="XM_002777257.1"/>
</dbReference>
<protein>
    <submittedName>
        <fullName evidence="1">Uncharacterized protein</fullName>
    </submittedName>
</protein>
<dbReference type="InParanoid" id="C5L2A7"/>
<sequence length="163" mass="18343">MLTYIRCRSGFPFYRFWRADNCQQKDCLSETTCKLQCLSKGLDVAALVYDQVGGVRGEVPKECRCGGSQMLAIWKNWHQLADHSVEFDTIQYLLPPEKLEEGSWEEGCQIEAWKFEDESPEDGTPPLSLMDVNAEDVAYQLAIIIGADGVGEIEDTTPDDDDP</sequence>
<dbReference type="EMBL" id="GG678581">
    <property type="protein sequence ID" value="EER09119.1"/>
    <property type="molecule type" value="Genomic_DNA"/>
</dbReference>
<evidence type="ECO:0000313" key="2">
    <source>
        <dbReference type="Proteomes" id="UP000007800"/>
    </source>
</evidence>
<proteinExistence type="predicted"/>